<dbReference type="PANTHER" id="PTHR39942:SF1">
    <property type="entry name" value="BCDNA.LD26519-RELATED"/>
    <property type="match status" value="1"/>
</dbReference>
<keyword evidence="1" id="KW-0479">Metal-binding</keyword>
<dbReference type="Pfam" id="PF07776">
    <property type="entry name" value="zf-AD"/>
    <property type="match status" value="1"/>
</dbReference>
<comment type="caution">
    <text evidence="4">The sequence shown here is derived from an EMBL/GenBank/DDBJ whole genome shotgun (WGS) entry which is preliminary data.</text>
</comment>
<keyword evidence="5" id="KW-1185">Reference proteome</keyword>
<feature type="compositionally biased region" description="Basic and acidic residues" evidence="2">
    <location>
        <begin position="301"/>
        <end position="317"/>
    </location>
</feature>
<evidence type="ECO:0000313" key="4">
    <source>
        <dbReference type="EMBL" id="CAH2243681.1"/>
    </source>
</evidence>
<dbReference type="GO" id="GO:0005634">
    <property type="term" value="C:nucleus"/>
    <property type="evidence" value="ECO:0007669"/>
    <property type="project" value="InterPro"/>
</dbReference>
<proteinExistence type="predicted"/>
<feature type="binding site" evidence="1">
    <location>
        <position position="71"/>
    </location>
    <ligand>
        <name>Zn(2+)</name>
        <dbReference type="ChEBI" id="CHEBI:29105"/>
    </ligand>
</feature>
<dbReference type="SMART" id="SM00868">
    <property type="entry name" value="zf-AD"/>
    <property type="match status" value="1"/>
</dbReference>
<dbReference type="GO" id="GO:0008270">
    <property type="term" value="F:zinc ion binding"/>
    <property type="evidence" value="ECO:0007669"/>
    <property type="project" value="UniProtKB-UniRule"/>
</dbReference>
<dbReference type="AlphaFoldDB" id="A0A8S4S2D9"/>
<reference evidence="4" key="1">
    <citation type="submission" date="2022-03" db="EMBL/GenBank/DDBJ databases">
        <authorList>
            <person name="Lindestad O."/>
        </authorList>
    </citation>
    <scope>NUCLEOTIDE SEQUENCE</scope>
</reference>
<name>A0A8S4S2D9_9NEOP</name>
<dbReference type="SUPFAM" id="SSF57716">
    <property type="entry name" value="Glucocorticoid receptor-like (DNA-binding domain)"/>
    <property type="match status" value="1"/>
</dbReference>
<organism evidence="4 5">
    <name type="scientific">Pararge aegeria aegeria</name>
    <dbReference type="NCBI Taxonomy" id="348720"/>
    <lineage>
        <taxon>Eukaryota</taxon>
        <taxon>Metazoa</taxon>
        <taxon>Ecdysozoa</taxon>
        <taxon>Arthropoda</taxon>
        <taxon>Hexapoda</taxon>
        <taxon>Insecta</taxon>
        <taxon>Pterygota</taxon>
        <taxon>Neoptera</taxon>
        <taxon>Endopterygota</taxon>
        <taxon>Lepidoptera</taxon>
        <taxon>Glossata</taxon>
        <taxon>Ditrysia</taxon>
        <taxon>Papilionoidea</taxon>
        <taxon>Nymphalidae</taxon>
        <taxon>Satyrinae</taxon>
        <taxon>Satyrini</taxon>
        <taxon>Parargina</taxon>
        <taxon>Pararge</taxon>
    </lineage>
</organism>
<dbReference type="Proteomes" id="UP000838756">
    <property type="component" value="Unassembled WGS sequence"/>
</dbReference>
<feature type="domain" description="ZAD" evidence="3">
    <location>
        <begin position="22"/>
        <end position="98"/>
    </location>
</feature>
<keyword evidence="1" id="KW-0862">Zinc</keyword>
<feature type="binding site" evidence="1">
    <location>
        <position position="74"/>
    </location>
    <ligand>
        <name>Zn(2+)</name>
        <dbReference type="ChEBI" id="CHEBI:29105"/>
    </ligand>
</feature>
<dbReference type="Gene3D" id="3.40.1800.20">
    <property type="match status" value="1"/>
</dbReference>
<feature type="region of interest" description="Disordered" evidence="2">
    <location>
        <begin position="293"/>
        <end position="327"/>
    </location>
</feature>
<feature type="binding site" evidence="1">
    <location>
        <position position="24"/>
    </location>
    <ligand>
        <name>Zn(2+)</name>
        <dbReference type="ChEBI" id="CHEBI:29105"/>
    </ligand>
</feature>
<evidence type="ECO:0000259" key="3">
    <source>
        <dbReference type="PROSITE" id="PS51915"/>
    </source>
</evidence>
<protein>
    <submittedName>
        <fullName evidence="4">Jg26155 protein</fullName>
    </submittedName>
</protein>
<keyword evidence="1" id="KW-0863">Zinc-finger</keyword>
<accession>A0A8S4S2D9</accession>
<dbReference type="InterPro" id="IPR012934">
    <property type="entry name" value="Znf_AD"/>
</dbReference>
<dbReference type="PROSITE" id="PS51915">
    <property type="entry name" value="ZAD"/>
    <property type="match status" value="1"/>
</dbReference>
<evidence type="ECO:0000256" key="1">
    <source>
        <dbReference type="PROSITE-ProRule" id="PRU01263"/>
    </source>
</evidence>
<sequence length="415" mass="45983">MRTYKRRDVLKECIQPIEGVLGLCRLCLEQAKDSVPIFANKNDICSSLATKIMICVGYEITQEDCLPNTICTECQKELNNFYEFRRKCNRTYHKLKNHLFAVNARVANELKAKQDQEKTEQVVDNTVCLASQSVCIEGPAVGQPLSQILDQSVNQPISTLVSQSVVVTKDQLILEFDDITQLAFVHFEPGYQNGFANNVENINGFAEGATINKGVEHITKEPIQANTPLEVCPDITEFLSSVLVEMGILKKQQNELQLMNEECKTIELETGDSAQITLEIVQIEEEEQKTIKKMRKVKGKTKNDDTITQKDESESAHDAPLGPSVPVPAVRPPLQRLQFAAPSRALQTCVRGGVAQACLRGLETPLPWSPEGPPLTSMGRGSNAVFEQCGKVTQGPVNLCGARQQCRKVTLNLVN</sequence>
<gene>
    <name evidence="4" type="primary">jg26155</name>
    <name evidence="4" type="ORF">PAEG_LOCUS19784</name>
</gene>
<dbReference type="EMBL" id="CAKXAJ010025762">
    <property type="protein sequence ID" value="CAH2243681.1"/>
    <property type="molecule type" value="Genomic_DNA"/>
</dbReference>
<evidence type="ECO:0000313" key="5">
    <source>
        <dbReference type="Proteomes" id="UP000838756"/>
    </source>
</evidence>
<evidence type="ECO:0000256" key="2">
    <source>
        <dbReference type="SAM" id="MobiDB-lite"/>
    </source>
</evidence>
<dbReference type="PANTHER" id="PTHR39942">
    <property type="entry name" value="BCDNA.LD26519-RELATED"/>
    <property type="match status" value="1"/>
</dbReference>
<dbReference type="OrthoDB" id="8922241at2759"/>
<feature type="binding site" evidence="1">
    <location>
        <position position="27"/>
    </location>
    <ligand>
        <name>Zn(2+)</name>
        <dbReference type="ChEBI" id="CHEBI:29105"/>
    </ligand>
</feature>